<gene>
    <name evidence="16" type="ORF">PPYR_09324</name>
</gene>
<evidence type="ECO:0000256" key="8">
    <source>
        <dbReference type="ARBA" id="ARBA00023065"/>
    </source>
</evidence>
<dbReference type="GO" id="GO:0033177">
    <property type="term" value="C:proton-transporting two-sector ATPase complex, proton-transporting domain"/>
    <property type="evidence" value="ECO:0007669"/>
    <property type="project" value="InterPro"/>
</dbReference>
<dbReference type="PANTHER" id="PTHR10031:SF0">
    <property type="entry name" value="ATPASE PROTEIN 9"/>
    <property type="match status" value="1"/>
</dbReference>
<dbReference type="InterPro" id="IPR000454">
    <property type="entry name" value="ATP_synth_F0_csu"/>
</dbReference>
<dbReference type="InterPro" id="IPR038662">
    <property type="entry name" value="ATP_synth_F0_csu_sf"/>
</dbReference>
<sequence length="173" mass="18362">MPSRFATLDRSGHSNEEYLSMFGVKKNQIADMFACAKVIAPLARSAIIASPKTFLRPLSSTLSQSSQLLVQSPVVQQQSQKPTLLPAIRSFQTTAVTRDIDSAAKFIGAGAATVGVAGSGAGIGTVFGSLIIGYARNPSLKQQLFSYAILGFALSEAMGLFCLMMSFLLLFAF</sequence>
<dbReference type="EMBL" id="VVIM01000006">
    <property type="protein sequence ID" value="KAB0798331.1"/>
    <property type="molecule type" value="Genomic_DNA"/>
</dbReference>
<feature type="transmembrane region" description="Helical" evidence="14">
    <location>
        <begin position="106"/>
        <end position="132"/>
    </location>
</feature>
<evidence type="ECO:0000256" key="7">
    <source>
        <dbReference type="ARBA" id="ARBA00022989"/>
    </source>
</evidence>
<keyword evidence="10" id="KW-0496">Mitochondrion</keyword>
<keyword evidence="3 14" id="KW-0813">Transport</keyword>
<evidence type="ECO:0000313" key="17">
    <source>
        <dbReference type="Proteomes" id="UP000327044"/>
    </source>
</evidence>
<keyword evidence="5 14" id="KW-0812">Transmembrane</keyword>
<dbReference type="PROSITE" id="PS00605">
    <property type="entry name" value="ATPASE_C"/>
    <property type="match status" value="1"/>
</dbReference>
<dbReference type="GO" id="GO:0008289">
    <property type="term" value="F:lipid binding"/>
    <property type="evidence" value="ECO:0007669"/>
    <property type="project" value="UniProtKB-KW"/>
</dbReference>
<evidence type="ECO:0000256" key="11">
    <source>
        <dbReference type="ARBA" id="ARBA00023136"/>
    </source>
</evidence>
<name>A0A5N4ALZ8_PHOPY</name>
<keyword evidence="8 14" id="KW-0406">Ion transport</keyword>
<comment type="similarity">
    <text evidence="2 14">Belongs to the ATPase C chain family.</text>
</comment>
<dbReference type="GO" id="GO:0031966">
    <property type="term" value="C:mitochondrial membrane"/>
    <property type="evidence" value="ECO:0007669"/>
    <property type="project" value="UniProtKB-SubCell"/>
</dbReference>
<keyword evidence="4" id="KW-0138">CF(0)</keyword>
<keyword evidence="11 14" id="KW-0472">Membrane</keyword>
<feature type="transmembrane region" description="Helical" evidence="14">
    <location>
        <begin position="144"/>
        <end position="171"/>
    </location>
</feature>
<keyword evidence="17" id="KW-1185">Reference proteome</keyword>
<evidence type="ECO:0000256" key="3">
    <source>
        <dbReference type="ARBA" id="ARBA00022448"/>
    </source>
</evidence>
<feature type="domain" description="V-ATPase proteolipid subunit C-like" evidence="15">
    <location>
        <begin position="107"/>
        <end position="169"/>
    </location>
</feature>
<evidence type="ECO:0000256" key="9">
    <source>
        <dbReference type="ARBA" id="ARBA00023121"/>
    </source>
</evidence>
<dbReference type="Gene3D" id="1.20.20.10">
    <property type="entry name" value="F1F0 ATP synthase subunit C"/>
    <property type="match status" value="1"/>
</dbReference>
<dbReference type="Proteomes" id="UP000327044">
    <property type="component" value="Unassembled WGS sequence"/>
</dbReference>
<evidence type="ECO:0000256" key="14">
    <source>
        <dbReference type="RuleBase" id="RU004221"/>
    </source>
</evidence>
<protein>
    <recommendedName>
        <fullName evidence="13">ATPase protein 9</fullName>
    </recommendedName>
    <alternativeName>
        <fullName evidence="12">ATPase subunit c</fullName>
    </alternativeName>
</protein>
<dbReference type="InParanoid" id="A0A5N4ALZ8"/>
<reference evidence="16 17" key="1">
    <citation type="journal article" date="2018" name="Elife">
        <title>Firefly genomes illuminate parallel origins of bioluminescence in beetles.</title>
        <authorList>
            <person name="Fallon T.R."/>
            <person name="Lower S.E."/>
            <person name="Chang C.H."/>
            <person name="Bessho-Uehara M."/>
            <person name="Martin G.J."/>
            <person name="Bewick A.J."/>
            <person name="Behringer M."/>
            <person name="Debat H.J."/>
            <person name="Wong I."/>
            <person name="Day J.C."/>
            <person name="Suvorov A."/>
            <person name="Silva C.J."/>
            <person name="Stanger-Hall K.F."/>
            <person name="Hall D.W."/>
            <person name="Schmitz R.J."/>
            <person name="Nelson D.R."/>
            <person name="Lewis S.M."/>
            <person name="Shigenobu S."/>
            <person name="Bybee S.M."/>
            <person name="Larracuente A.M."/>
            <person name="Oba Y."/>
            <person name="Weng J.K."/>
        </authorList>
    </citation>
    <scope>NUCLEOTIDE SEQUENCE [LARGE SCALE GENOMIC DNA]</scope>
    <source>
        <strain evidence="16">1611_PpyrPB1</strain>
        <tissue evidence="16">Whole body</tissue>
    </source>
</reference>
<dbReference type="FunCoup" id="A0A5N4ALZ8">
    <property type="interactions" value="281"/>
</dbReference>
<dbReference type="SUPFAM" id="SSF81333">
    <property type="entry name" value="F1F0 ATP synthase subunit C"/>
    <property type="match status" value="1"/>
</dbReference>
<dbReference type="InterPro" id="IPR020537">
    <property type="entry name" value="ATP_synth_F0_csu_DDCD_BS"/>
</dbReference>
<dbReference type="GO" id="GO:0045259">
    <property type="term" value="C:proton-transporting ATP synthase complex"/>
    <property type="evidence" value="ECO:0007669"/>
    <property type="project" value="UniProtKB-KW"/>
</dbReference>
<dbReference type="AlphaFoldDB" id="A0A5N4ALZ8"/>
<proteinExistence type="inferred from homology"/>
<comment type="caution">
    <text evidence="16">The sequence shown here is derived from an EMBL/GenBank/DDBJ whole genome shotgun (WGS) entry which is preliminary data.</text>
</comment>
<dbReference type="CDD" id="cd18182">
    <property type="entry name" value="ATP-synt_Fo_c_ATP5G3"/>
    <property type="match status" value="1"/>
</dbReference>
<evidence type="ECO:0000256" key="4">
    <source>
        <dbReference type="ARBA" id="ARBA00022547"/>
    </source>
</evidence>
<dbReference type="HAMAP" id="MF_01396">
    <property type="entry name" value="ATP_synth_c_bact"/>
    <property type="match status" value="1"/>
</dbReference>
<evidence type="ECO:0000256" key="5">
    <source>
        <dbReference type="ARBA" id="ARBA00022692"/>
    </source>
</evidence>
<evidence type="ECO:0000313" key="16">
    <source>
        <dbReference type="EMBL" id="KAB0798331.1"/>
    </source>
</evidence>
<dbReference type="GO" id="GO:0015078">
    <property type="term" value="F:proton transmembrane transporter activity"/>
    <property type="evidence" value="ECO:0007669"/>
    <property type="project" value="InterPro"/>
</dbReference>
<dbReference type="GO" id="GO:0015986">
    <property type="term" value="P:proton motive force-driven ATP synthesis"/>
    <property type="evidence" value="ECO:0007669"/>
    <property type="project" value="InterPro"/>
</dbReference>
<dbReference type="InterPro" id="IPR035921">
    <property type="entry name" value="F/V-ATP_Csub_sf"/>
</dbReference>
<evidence type="ECO:0000256" key="1">
    <source>
        <dbReference type="ARBA" id="ARBA00004225"/>
    </source>
</evidence>
<evidence type="ECO:0000256" key="12">
    <source>
        <dbReference type="ARBA" id="ARBA00029852"/>
    </source>
</evidence>
<keyword evidence="7 14" id="KW-1133">Transmembrane helix</keyword>
<dbReference type="PANTHER" id="PTHR10031">
    <property type="entry name" value="ATP SYNTHASE LIPID-BINDING PROTEIN, MITOCHONDRIAL"/>
    <property type="match status" value="1"/>
</dbReference>
<evidence type="ECO:0000259" key="15">
    <source>
        <dbReference type="Pfam" id="PF00137"/>
    </source>
</evidence>
<evidence type="ECO:0000256" key="6">
    <source>
        <dbReference type="ARBA" id="ARBA00022781"/>
    </source>
</evidence>
<evidence type="ECO:0000256" key="10">
    <source>
        <dbReference type="ARBA" id="ARBA00023128"/>
    </source>
</evidence>
<dbReference type="PRINTS" id="PR00124">
    <property type="entry name" value="ATPASEC"/>
</dbReference>
<comment type="subcellular location">
    <subcellularLocation>
        <location evidence="1">Mitochondrion membrane</location>
        <topology evidence="1">Multi-pass membrane protein</topology>
    </subcellularLocation>
</comment>
<keyword evidence="6 14" id="KW-0375">Hydrogen ion transport</keyword>
<dbReference type="FunFam" id="1.20.20.10:FF:000003">
    <property type="entry name" value="Atp synthase f complex subunit mitochondrial"/>
    <property type="match status" value="1"/>
</dbReference>
<evidence type="ECO:0000256" key="13">
    <source>
        <dbReference type="ARBA" id="ARBA00033111"/>
    </source>
</evidence>
<organism evidence="16 17">
    <name type="scientific">Photinus pyralis</name>
    <name type="common">Common eastern firefly</name>
    <name type="synonym">Lampyris pyralis</name>
    <dbReference type="NCBI Taxonomy" id="7054"/>
    <lineage>
        <taxon>Eukaryota</taxon>
        <taxon>Metazoa</taxon>
        <taxon>Ecdysozoa</taxon>
        <taxon>Arthropoda</taxon>
        <taxon>Hexapoda</taxon>
        <taxon>Insecta</taxon>
        <taxon>Pterygota</taxon>
        <taxon>Neoptera</taxon>
        <taxon>Endopterygota</taxon>
        <taxon>Coleoptera</taxon>
        <taxon>Polyphaga</taxon>
        <taxon>Elateriformia</taxon>
        <taxon>Elateroidea</taxon>
        <taxon>Lampyridae</taxon>
        <taxon>Lampyrinae</taxon>
        <taxon>Photinus</taxon>
    </lineage>
</organism>
<dbReference type="Pfam" id="PF00137">
    <property type="entry name" value="ATP-synt_C"/>
    <property type="match status" value="1"/>
</dbReference>
<keyword evidence="9 14" id="KW-0446">Lipid-binding</keyword>
<dbReference type="InterPro" id="IPR002379">
    <property type="entry name" value="ATPase_proteolipid_c-like_dom"/>
</dbReference>
<accession>A0A5N4ALZ8</accession>
<evidence type="ECO:0000256" key="2">
    <source>
        <dbReference type="ARBA" id="ARBA00006704"/>
    </source>
</evidence>